<sequence>MQAHSPRVLLAGLSNWDMLDDALRQLEQADVVCVMEKLGDSFLLEKEMSFSRFPDLLSERGDFHEDTDPRVALLKKMLPKIQARERLRFLIMCPWSSSDAVVDEAASSNTVVER</sequence>
<dbReference type="Proteomes" id="UP000256964">
    <property type="component" value="Unassembled WGS sequence"/>
</dbReference>
<name>A0A371CPW6_9APHY</name>
<protein>
    <submittedName>
        <fullName evidence="1">Uncharacterized protein</fullName>
    </submittedName>
</protein>
<keyword evidence="2" id="KW-1185">Reference proteome</keyword>
<gene>
    <name evidence="1" type="ORF">OH76DRAFT_1488768</name>
</gene>
<evidence type="ECO:0000313" key="1">
    <source>
        <dbReference type="EMBL" id="RDX42333.1"/>
    </source>
</evidence>
<reference evidence="1 2" key="1">
    <citation type="journal article" date="2018" name="Biotechnol. Biofuels">
        <title>Integrative visual omics of the white-rot fungus Polyporus brumalis exposes the biotechnological potential of its oxidative enzymes for delignifying raw plant biomass.</title>
        <authorList>
            <person name="Miyauchi S."/>
            <person name="Rancon A."/>
            <person name="Drula E."/>
            <person name="Hage H."/>
            <person name="Chaduli D."/>
            <person name="Favel A."/>
            <person name="Grisel S."/>
            <person name="Henrissat B."/>
            <person name="Herpoel-Gimbert I."/>
            <person name="Ruiz-Duenas F.J."/>
            <person name="Chevret D."/>
            <person name="Hainaut M."/>
            <person name="Lin J."/>
            <person name="Wang M."/>
            <person name="Pangilinan J."/>
            <person name="Lipzen A."/>
            <person name="Lesage-Meessen L."/>
            <person name="Navarro D."/>
            <person name="Riley R."/>
            <person name="Grigoriev I.V."/>
            <person name="Zhou S."/>
            <person name="Raouche S."/>
            <person name="Rosso M.N."/>
        </authorList>
    </citation>
    <scope>NUCLEOTIDE SEQUENCE [LARGE SCALE GENOMIC DNA]</scope>
    <source>
        <strain evidence="1 2">BRFM 1820</strain>
    </source>
</reference>
<dbReference type="AlphaFoldDB" id="A0A371CPW6"/>
<proteinExistence type="predicted"/>
<dbReference type="EMBL" id="KZ857487">
    <property type="protein sequence ID" value="RDX42333.1"/>
    <property type="molecule type" value="Genomic_DNA"/>
</dbReference>
<accession>A0A371CPW6</accession>
<organism evidence="1 2">
    <name type="scientific">Lentinus brumalis</name>
    <dbReference type="NCBI Taxonomy" id="2498619"/>
    <lineage>
        <taxon>Eukaryota</taxon>
        <taxon>Fungi</taxon>
        <taxon>Dikarya</taxon>
        <taxon>Basidiomycota</taxon>
        <taxon>Agaricomycotina</taxon>
        <taxon>Agaricomycetes</taxon>
        <taxon>Polyporales</taxon>
        <taxon>Polyporaceae</taxon>
        <taxon>Lentinus</taxon>
    </lineage>
</organism>
<evidence type="ECO:0000313" key="2">
    <source>
        <dbReference type="Proteomes" id="UP000256964"/>
    </source>
</evidence>